<dbReference type="SMART" id="SM00356">
    <property type="entry name" value="ZnF_C3H1"/>
    <property type="match status" value="1"/>
</dbReference>
<dbReference type="SMART" id="SM00648">
    <property type="entry name" value="SWAP"/>
    <property type="match status" value="1"/>
</dbReference>
<feature type="domain" description="C3H1-type" evidence="4">
    <location>
        <begin position="512"/>
        <end position="534"/>
    </location>
</feature>
<feature type="compositionally biased region" description="Pro residues" evidence="3">
    <location>
        <begin position="14"/>
        <end position="41"/>
    </location>
</feature>
<dbReference type="Pfam" id="PF01805">
    <property type="entry name" value="Surp"/>
    <property type="match status" value="1"/>
</dbReference>
<feature type="region of interest" description="Disordered" evidence="3">
    <location>
        <begin position="796"/>
        <end position="829"/>
    </location>
</feature>
<feature type="compositionally biased region" description="Basic residues" evidence="3">
    <location>
        <begin position="445"/>
        <end position="482"/>
    </location>
</feature>
<dbReference type="InterPro" id="IPR035967">
    <property type="entry name" value="SWAP/Surp_sf"/>
</dbReference>
<evidence type="ECO:0000256" key="3">
    <source>
        <dbReference type="SAM" id="MobiDB-lite"/>
    </source>
</evidence>
<feature type="compositionally biased region" description="Low complexity" evidence="3">
    <location>
        <begin position="42"/>
        <end position="58"/>
    </location>
</feature>
<dbReference type="PROSITE" id="PS50128">
    <property type="entry name" value="SURP"/>
    <property type="match status" value="1"/>
</dbReference>
<dbReference type="InterPro" id="IPR052650">
    <property type="entry name" value="Zinc_finger_CCCH"/>
</dbReference>
<dbReference type="InterPro" id="IPR000061">
    <property type="entry name" value="Surp"/>
</dbReference>
<keyword evidence="2" id="KW-0863">Zinc-finger</keyword>
<feature type="domain" description="SURP motif" evidence="5">
    <location>
        <begin position="174"/>
        <end position="222"/>
    </location>
</feature>
<keyword evidence="1" id="KW-0507">mRNA processing</keyword>
<feature type="region of interest" description="Disordered" evidence="3">
    <location>
        <begin position="1"/>
        <end position="169"/>
    </location>
</feature>
<dbReference type="EMBL" id="SZYD01000894">
    <property type="protein sequence ID" value="KAD1293638.1"/>
    <property type="molecule type" value="Genomic_DNA"/>
</dbReference>
<dbReference type="AlphaFoldDB" id="A0A5N6LG14"/>
<dbReference type="Gene3D" id="4.10.1000.10">
    <property type="entry name" value="Zinc finger, CCCH-type"/>
    <property type="match status" value="1"/>
</dbReference>
<feature type="compositionally biased region" description="Polar residues" evidence="3">
    <location>
        <begin position="137"/>
        <end position="146"/>
    </location>
</feature>
<evidence type="ECO:0000256" key="2">
    <source>
        <dbReference type="PROSITE-ProRule" id="PRU00723"/>
    </source>
</evidence>
<dbReference type="GO" id="GO:0006397">
    <property type="term" value="P:mRNA processing"/>
    <property type="evidence" value="ECO:0007669"/>
    <property type="project" value="UniProtKB-KW"/>
</dbReference>
<dbReference type="Proteomes" id="UP000326396">
    <property type="component" value="Unassembled WGS sequence"/>
</dbReference>
<dbReference type="PANTHER" id="PTHR36886:SF7">
    <property type="entry name" value="EXPRESSED PROTEIN"/>
    <property type="match status" value="1"/>
</dbReference>
<dbReference type="PROSITE" id="PS50103">
    <property type="entry name" value="ZF_C3H1"/>
    <property type="match status" value="1"/>
</dbReference>
<proteinExistence type="predicted"/>
<dbReference type="GO" id="GO:0003723">
    <property type="term" value="F:RNA binding"/>
    <property type="evidence" value="ECO:0007669"/>
    <property type="project" value="InterPro"/>
</dbReference>
<accession>A0A5N6LG14</accession>
<comment type="caution">
    <text evidence="6">The sequence shown here is derived from an EMBL/GenBank/DDBJ whole genome shotgun (WGS) entry which is preliminary data.</text>
</comment>
<evidence type="ECO:0000259" key="4">
    <source>
        <dbReference type="PROSITE" id="PS50103"/>
    </source>
</evidence>
<dbReference type="SUPFAM" id="SSF109905">
    <property type="entry name" value="Surp module (SWAP domain)"/>
    <property type="match status" value="1"/>
</dbReference>
<protein>
    <recommendedName>
        <fullName evidence="8">C3H1-type domain-containing protein</fullName>
    </recommendedName>
</protein>
<keyword evidence="7" id="KW-1185">Reference proteome</keyword>
<keyword evidence="2" id="KW-0862">Zinc</keyword>
<feature type="zinc finger region" description="C3H1-type" evidence="2">
    <location>
        <begin position="512"/>
        <end position="534"/>
    </location>
</feature>
<name>A0A5N6LG14_9ASTR</name>
<dbReference type="PANTHER" id="PTHR36886">
    <property type="entry name" value="PROTEIN FRIGIDA-ESSENTIAL 1"/>
    <property type="match status" value="1"/>
</dbReference>
<dbReference type="GO" id="GO:0008270">
    <property type="term" value="F:zinc ion binding"/>
    <property type="evidence" value="ECO:0007669"/>
    <property type="project" value="UniProtKB-KW"/>
</dbReference>
<evidence type="ECO:0000313" key="7">
    <source>
        <dbReference type="Proteomes" id="UP000326396"/>
    </source>
</evidence>
<evidence type="ECO:0000259" key="5">
    <source>
        <dbReference type="PROSITE" id="PS50128"/>
    </source>
</evidence>
<evidence type="ECO:0000313" key="6">
    <source>
        <dbReference type="EMBL" id="KAD1293638.1"/>
    </source>
</evidence>
<feature type="compositionally biased region" description="Pro residues" evidence="3">
    <location>
        <begin position="74"/>
        <end position="94"/>
    </location>
</feature>
<evidence type="ECO:0000256" key="1">
    <source>
        <dbReference type="ARBA" id="ARBA00022664"/>
    </source>
</evidence>
<feature type="region of interest" description="Disordered" evidence="3">
    <location>
        <begin position="430"/>
        <end position="506"/>
    </location>
</feature>
<reference evidence="6 7" key="1">
    <citation type="submission" date="2019-05" db="EMBL/GenBank/DDBJ databases">
        <title>Mikania micrantha, genome provides insights into the molecular mechanism of rapid growth.</title>
        <authorList>
            <person name="Liu B."/>
        </authorList>
    </citation>
    <scope>NUCLEOTIDE SEQUENCE [LARGE SCALE GENOMIC DNA]</scope>
    <source>
        <strain evidence="6">NLD-2019</strain>
        <tissue evidence="6">Leaf</tissue>
    </source>
</reference>
<dbReference type="OrthoDB" id="21470at2759"/>
<keyword evidence="2" id="KW-0479">Metal-binding</keyword>
<feature type="region of interest" description="Disordered" evidence="3">
    <location>
        <begin position="579"/>
        <end position="600"/>
    </location>
</feature>
<feature type="compositionally biased region" description="Pro residues" evidence="3">
    <location>
        <begin position="109"/>
        <end position="133"/>
    </location>
</feature>
<evidence type="ECO:0008006" key="8">
    <source>
        <dbReference type="Google" id="ProtNLM"/>
    </source>
</evidence>
<organism evidence="6 7">
    <name type="scientific">Mikania micrantha</name>
    <name type="common">bitter vine</name>
    <dbReference type="NCBI Taxonomy" id="192012"/>
    <lineage>
        <taxon>Eukaryota</taxon>
        <taxon>Viridiplantae</taxon>
        <taxon>Streptophyta</taxon>
        <taxon>Embryophyta</taxon>
        <taxon>Tracheophyta</taxon>
        <taxon>Spermatophyta</taxon>
        <taxon>Magnoliopsida</taxon>
        <taxon>eudicotyledons</taxon>
        <taxon>Gunneridae</taxon>
        <taxon>Pentapetalae</taxon>
        <taxon>asterids</taxon>
        <taxon>campanulids</taxon>
        <taxon>Asterales</taxon>
        <taxon>Asteraceae</taxon>
        <taxon>Asteroideae</taxon>
        <taxon>Heliantheae alliance</taxon>
        <taxon>Eupatorieae</taxon>
        <taxon>Mikania</taxon>
    </lineage>
</organism>
<feature type="region of interest" description="Disordered" evidence="3">
    <location>
        <begin position="371"/>
        <end position="417"/>
    </location>
</feature>
<gene>
    <name evidence="6" type="ORF">E3N88_43043</name>
</gene>
<feature type="compositionally biased region" description="Basic residues" evidence="3">
    <location>
        <begin position="490"/>
        <end position="506"/>
    </location>
</feature>
<dbReference type="Gene3D" id="1.10.10.790">
    <property type="entry name" value="Surp module"/>
    <property type="match status" value="1"/>
</dbReference>
<sequence length="1091" mass="121874">MNNQGNYQQYRARLPPPPSFQHAPYGPPVPVPVPVPIPLPPSGTLSSSQSYLSWGQGQPILSQIPPLGPHQTPRFPPPGQLLYRVPPPLLPPQPSSSYFTPDPSGSFMLPPPPPPPPPPSSPPPGPPPLPLSSPPLNANSHVNGSEVSVKDTSDFYNLSDTPPPLPRDEKTVRKIEVLCQYIAKNGQKFEEITCQKEAGNPDFEFLFGGAPGSDAAISHEYFKWMKRKCCSSELLEGGHNRDLPLKPVVVGMLHEDISHSPAGSDMDMEGLSPNDTQFEKSKMKVTVADSELSLDCKTEQKLQASTKLSQEINQSEQSAFRLIQGYASDDSCENGNNQHFENVSPVAVSPQIKEGTTCSVPVVEGFLNKTSKVSEPSTETEKLENKTDGGASTKQNNHIEDDDTTGPKKAGVQKGDNNVKFKVDEFGRVVKKGGSDSDSDDYSTRRHIKRGRSRSRSRSPYKRRRSRSPYGRRRSPQRRREKRSPSRSWSPKKRGRSRSPYNRRNRSHLQEICNDFRRGRCLRGATCRYSHELEDREESRWHRNKQDYHEVSDKLKNPDKSVPVKDEVGYDVSRSSDRFKEEFVEPPGHSAEVASGRETEHPSTEMDITGQIPISDNPSNQTTPPKSQLANEYNLMPPAALWNSLLPPPPPPPRPHLGRPVPQYQPPFKTNYPFLPFVTPYGSELTTHLGAYPMNYQVLQPPVRPVIINQDNFARISSPNLISSNSREPSAGISTIQSFLQNPVAESTSDFERSRIFSHYNSYASTFDQPLSSKFSSGVFNQDYGLSAHQNHTLDEGQTHNVARNPPMSDGDQYDPLFDSIDPSSNPFKKSEAIAATEEKDEFGETADAEVGAVENDSPSPSSPIDLPDMATGEVEIDQVKHKKNKDSRSMKPFKIALADFVKEVLKPSWRQGNMSKEAFKTIVKKTVDKVSGAMKKHQIPKSQAKINHYIDSSQRKLTKLVMVWPSVQSNLIKSPYNTSALVTCFSQPQEKSPIYHKLMLSESHRFEIEAFTALPNLFQPSQPLISDSHSLQEEIDRSYHNLQPKSEPITDLNNFSYHVRTYPRFTPPFLDEIEAASIETSLIWTSIAPN</sequence>
<dbReference type="InterPro" id="IPR000571">
    <property type="entry name" value="Znf_CCCH"/>
</dbReference>